<accession>A0AAQ3Q6S4</accession>
<feature type="coiled-coil region" evidence="1">
    <location>
        <begin position="20"/>
        <end position="54"/>
    </location>
</feature>
<dbReference type="Proteomes" id="UP001327560">
    <property type="component" value="Chromosome 2"/>
</dbReference>
<keyword evidence="3" id="KW-1185">Reference proteome</keyword>
<gene>
    <name evidence="2" type="ORF">Cni_G06682</name>
</gene>
<keyword evidence="1" id="KW-0175">Coiled coil</keyword>
<evidence type="ECO:0000313" key="2">
    <source>
        <dbReference type="EMBL" id="WOK97974.1"/>
    </source>
</evidence>
<evidence type="ECO:0000313" key="3">
    <source>
        <dbReference type="Proteomes" id="UP001327560"/>
    </source>
</evidence>
<evidence type="ECO:0000256" key="1">
    <source>
        <dbReference type="SAM" id="Coils"/>
    </source>
</evidence>
<organism evidence="2 3">
    <name type="scientific">Canna indica</name>
    <name type="common">Indian-shot</name>
    <dbReference type="NCBI Taxonomy" id="4628"/>
    <lineage>
        <taxon>Eukaryota</taxon>
        <taxon>Viridiplantae</taxon>
        <taxon>Streptophyta</taxon>
        <taxon>Embryophyta</taxon>
        <taxon>Tracheophyta</taxon>
        <taxon>Spermatophyta</taxon>
        <taxon>Magnoliopsida</taxon>
        <taxon>Liliopsida</taxon>
        <taxon>Zingiberales</taxon>
        <taxon>Cannaceae</taxon>
        <taxon>Canna</taxon>
    </lineage>
</organism>
<protein>
    <submittedName>
        <fullName evidence="2">Uncharacterized protein</fullName>
    </submittedName>
</protein>
<proteinExistence type="predicted"/>
<sequence length="114" mass="13365">MAGDPWPAACEPSLRRTTFEEQNNSKIRQAELDLIKAERELSKIREEAMKLKLAREYDKHVRSRNFKEGDLVFRKIELRRKPTGEGKLVANWEGTYKVIKDIRKGTYKIVELFG</sequence>
<reference evidence="2 3" key="1">
    <citation type="submission" date="2023-10" db="EMBL/GenBank/DDBJ databases">
        <title>Chromosome-scale genome assembly provides insights into flower coloration mechanisms of Canna indica.</title>
        <authorList>
            <person name="Li C."/>
        </authorList>
    </citation>
    <scope>NUCLEOTIDE SEQUENCE [LARGE SCALE GENOMIC DNA]</scope>
    <source>
        <tissue evidence="2">Flower</tissue>
    </source>
</reference>
<dbReference type="PANTHER" id="PTHR48475">
    <property type="entry name" value="RIBONUCLEASE H"/>
    <property type="match status" value="1"/>
</dbReference>
<dbReference type="AlphaFoldDB" id="A0AAQ3Q6S4"/>
<name>A0AAQ3Q6S4_9LILI</name>
<dbReference type="EMBL" id="CP136891">
    <property type="protein sequence ID" value="WOK97974.1"/>
    <property type="molecule type" value="Genomic_DNA"/>
</dbReference>
<dbReference type="PANTHER" id="PTHR48475:SF1">
    <property type="entry name" value="RNASE H TYPE-1 DOMAIN-CONTAINING PROTEIN"/>
    <property type="match status" value="1"/>
</dbReference>